<sequence>MARRSFSAVLALSAGLFALPSIINISPVQAQSANDSFIVDRVKTKDPVVFITIDDGSVITDGLVNLLLSKKIPITNFVLSEALKTHWKALHLIRRPGTSFENHSETHRLMSSLSLKEQTSEICRANEHVRGNYKKLPIFFRPPGGSHNSNTVIAAKKCGIKKIVLWNVEADQGKIIRSGGNPMQRGDIILLHYLNSLESSLKLVLAELKRLGLRPASLRDYLDPAPAATPTTTTTLPQ</sequence>
<dbReference type="AlphaFoldDB" id="A0A6J7QWI0"/>
<dbReference type="InterPro" id="IPR002509">
    <property type="entry name" value="NODB_dom"/>
</dbReference>
<feature type="domain" description="NodB homology" evidence="1">
    <location>
        <begin position="47"/>
        <end position="238"/>
    </location>
</feature>
<gene>
    <name evidence="2" type="ORF">UFOPK4098_00924</name>
    <name evidence="3" type="ORF">UFOPK4347_00618</name>
</gene>
<dbReference type="PANTHER" id="PTHR10587:SF134">
    <property type="entry name" value="SECRETED PROTEIN"/>
    <property type="match status" value="1"/>
</dbReference>
<dbReference type="PANTHER" id="PTHR10587">
    <property type="entry name" value="GLYCOSYL TRANSFERASE-RELATED"/>
    <property type="match status" value="1"/>
</dbReference>
<dbReference type="InterPro" id="IPR011330">
    <property type="entry name" value="Glyco_hydro/deAcase_b/a-brl"/>
</dbReference>
<dbReference type="Gene3D" id="3.20.20.370">
    <property type="entry name" value="Glycoside hydrolase/deacetylase"/>
    <property type="match status" value="1"/>
</dbReference>
<dbReference type="InterPro" id="IPR050248">
    <property type="entry name" value="Polysacc_deacetylase_ArnD"/>
</dbReference>
<dbReference type="CDD" id="cd10917">
    <property type="entry name" value="CE4_NodB_like_6s_7s"/>
    <property type="match status" value="1"/>
</dbReference>
<proteinExistence type="predicted"/>
<evidence type="ECO:0000313" key="2">
    <source>
        <dbReference type="EMBL" id="CAB5022120.1"/>
    </source>
</evidence>
<dbReference type="EMBL" id="CAFBPN010000045">
    <property type="protein sequence ID" value="CAB5022120.1"/>
    <property type="molecule type" value="Genomic_DNA"/>
</dbReference>
<evidence type="ECO:0000313" key="3">
    <source>
        <dbReference type="EMBL" id="CAB5063632.1"/>
    </source>
</evidence>
<organism evidence="2">
    <name type="scientific">freshwater metagenome</name>
    <dbReference type="NCBI Taxonomy" id="449393"/>
    <lineage>
        <taxon>unclassified sequences</taxon>
        <taxon>metagenomes</taxon>
        <taxon>ecological metagenomes</taxon>
    </lineage>
</organism>
<evidence type="ECO:0000259" key="1">
    <source>
        <dbReference type="PROSITE" id="PS51677"/>
    </source>
</evidence>
<dbReference type="GO" id="GO:0005975">
    <property type="term" value="P:carbohydrate metabolic process"/>
    <property type="evidence" value="ECO:0007669"/>
    <property type="project" value="InterPro"/>
</dbReference>
<protein>
    <submittedName>
        <fullName evidence="2">Unannotated protein</fullName>
    </submittedName>
</protein>
<name>A0A6J7QWI0_9ZZZZ</name>
<dbReference type="Pfam" id="PF01522">
    <property type="entry name" value="Polysacc_deac_1"/>
    <property type="match status" value="1"/>
</dbReference>
<dbReference type="GO" id="GO:0016810">
    <property type="term" value="F:hydrolase activity, acting on carbon-nitrogen (but not peptide) bonds"/>
    <property type="evidence" value="ECO:0007669"/>
    <property type="project" value="InterPro"/>
</dbReference>
<dbReference type="SUPFAM" id="SSF88713">
    <property type="entry name" value="Glycoside hydrolase/deacetylase"/>
    <property type="match status" value="1"/>
</dbReference>
<reference evidence="2" key="1">
    <citation type="submission" date="2020-05" db="EMBL/GenBank/DDBJ databases">
        <authorList>
            <person name="Chiriac C."/>
            <person name="Salcher M."/>
            <person name="Ghai R."/>
            <person name="Kavagutti S V."/>
        </authorList>
    </citation>
    <scope>NUCLEOTIDE SEQUENCE</scope>
</reference>
<dbReference type="PROSITE" id="PS51677">
    <property type="entry name" value="NODB"/>
    <property type="match status" value="1"/>
</dbReference>
<accession>A0A6J7QWI0</accession>
<dbReference type="EMBL" id="CAFBQU010000011">
    <property type="protein sequence ID" value="CAB5063632.1"/>
    <property type="molecule type" value="Genomic_DNA"/>
</dbReference>